<reference evidence="1" key="1">
    <citation type="journal article" date="2020" name="Stud. Mycol.">
        <title>101 Dothideomycetes genomes: a test case for predicting lifestyles and emergence of pathogens.</title>
        <authorList>
            <person name="Haridas S."/>
            <person name="Albert R."/>
            <person name="Binder M."/>
            <person name="Bloem J."/>
            <person name="Labutti K."/>
            <person name="Salamov A."/>
            <person name="Andreopoulos B."/>
            <person name="Baker S."/>
            <person name="Barry K."/>
            <person name="Bills G."/>
            <person name="Bluhm B."/>
            <person name="Cannon C."/>
            <person name="Castanera R."/>
            <person name="Culley D."/>
            <person name="Daum C."/>
            <person name="Ezra D."/>
            <person name="Gonzalez J."/>
            <person name="Henrissat B."/>
            <person name="Kuo A."/>
            <person name="Liang C."/>
            <person name="Lipzen A."/>
            <person name="Lutzoni F."/>
            <person name="Magnuson J."/>
            <person name="Mondo S."/>
            <person name="Nolan M."/>
            <person name="Ohm R."/>
            <person name="Pangilinan J."/>
            <person name="Park H.-J."/>
            <person name="Ramirez L."/>
            <person name="Alfaro M."/>
            <person name="Sun H."/>
            <person name="Tritt A."/>
            <person name="Yoshinaga Y."/>
            <person name="Zwiers L.-H."/>
            <person name="Turgeon B."/>
            <person name="Goodwin S."/>
            <person name="Spatafora J."/>
            <person name="Crous P."/>
            <person name="Grigoriev I."/>
        </authorList>
    </citation>
    <scope>NUCLEOTIDE SEQUENCE</scope>
    <source>
        <strain evidence="1">CBS 175.79</strain>
    </source>
</reference>
<dbReference type="RefSeq" id="XP_033385169.1">
    <property type="nucleotide sequence ID" value="XM_033531775.1"/>
</dbReference>
<accession>A0A6A5XW21</accession>
<dbReference type="EMBL" id="ML978068">
    <property type="protein sequence ID" value="KAF2016830.1"/>
    <property type="molecule type" value="Genomic_DNA"/>
</dbReference>
<evidence type="ECO:0000313" key="2">
    <source>
        <dbReference type="Proteomes" id="UP000799778"/>
    </source>
</evidence>
<organism evidence="1 2">
    <name type="scientific">Aaosphaeria arxii CBS 175.79</name>
    <dbReference type="NCBI Taxonomy" id="1450172"/>
    <lineage>
        <taxon>Eukaryota</taxon>
        <taxon>Fungi</taxon>
        <taxon>Dikarya</taxon>
        <taxon>Ascomycota</taxon>
        <taxon>Pezizomycotina</taxon>
        <taxon>Dothideomycetes</taxon>
        <taxon>Pleosporomycetidae</taxon>
        <taxon>Pleosporales</taxon>
        <taxon>Pleosporales incertae sedis</taxon>
        <taxon>Aaosphaeria</taxon>
    </lineage>
</organism>
<dbReference type="Proteomes" id="UP000799778">
    <property type="component" value="Unassembled WGS sequence"/>
</dbReference>
<name>A0A6A5XW21_9PLEO</name>
<sequence>MDTFYIVPAETFDCDVILAADGSTERQFPSEVQEAHSPQAHYQRGSLREIEELGLTIPPSPQQNTNILPQRAYDRVQSYREAQSMQAVAQSTPIPHASQTEQGQVHRTAPVAAQGTSSGHLQVLGLWDQTLLQMSFDPNAPGEAFYQAFHRWAVRRNRSGDIERHRITLWLKTSRDTPDETAYELILKEGDLEDLWGMAVDWIQGNKNPKPPHLYATVELQAV</sequence>
<dbReference type="GeneID" id="54289172"/>
<proteinExistence type="predicted"/>
<dbReference type="OrthoDB" id="3677625at2759"/>
<gene>
    <name evidence="1" type="ORF">BU24DRAFT_459952</name>
</gene>
<keyword evidence="2" id="KW-1185">Reference proteome</keyword>
<evidence type="ECO:0000313" key="1">
    <source>
        <dbReference type="EMBL" id="KAF2016830.1"/>
    </source>
</evidence>
<dbReference type="AlphaFoldDB" id="A0A6A5XW21"/>
<protein>
    <submittedName>
        <fullName evidence="1">Uncharacterized protein</fullName>
    </submittedName>
</protein>